<reference evidence="11" key="1">
    <citation type="submission" date="2020-07" db="EMBL/GenBank/DDBJ databases">
        <authorList>
            <person name="Lin J."/>
        </authorList>
    </citation>
    <scope>NUCLEOTIDE SEQUENCE</scope>
</reference>
<evidence type="ECO:0000256" key="5">
    <source>
        <dbReference type="ARBA" id="ARBA00022737"/>
    </source>
</evidence>
<evidence type="ECO:0000256" key="9">
    <source>
        <dbReference type="SAM" id="SignalP"/>
    </source>
</evidence>
<keyword evidence="2" id="KW-0433">Leucine-rich repeat</keyword>
<dbReference type="InterPro" id="IPR013210">
    <property type="entry name" value="LRR_N_plant-typ"/>
</dbReference>
<feature type="signal peptide" evidence="9">
    <location>
        <begin position="1"/>
        <end position="21"/>
    </location>
</feature>
<dbReference type="Pfam" id="PF08263">
    <property type="entry name" value="LRRNT_2"/>
    <property type="match status" value="1"/>
</dbReference>
<organism evidence="11">
    <name type="scientific">Ananas comosus var. bracteatus</name>
    <name type="common">red pineapple</name>
    <dbReference type="NCBI Taxonomy" id="296719"/>
    <lineage>
        <taxon>Eukaryota</taxon>
        <taxon>Viridiplantae</taxon>
        <taxon>Streptophyta</taxon>
        <taxon>Embryophyta</taxon>
        <taxon>Tracheophyta</taxon>
        <taxon>Spermatophyta</taxon>
        <taxon>Magnoliopsida</taxon>
        <taxon>Liliopsida</taxon>
        <taxon>Poales</taxon>
        <taxon>Bromeliaceae</taxon>
        <taxon>Bromelioideae</taxon>
        <taxon>Ananas</taxon>
    </lineage>
</organism>
<name>A0A6V7NSI8_ANACO</name>
<keyword evidence="6" id="KW-1133">Transmembrane helix</keyword>
<dbReference type="PANTHER" id="PTHR48063">
    <property type="entry name" value="LRR RECEPTOR-LIKE KINASE"/>
    <property type="match status" value="1"/>
</dbReference>
<dbReference type="EMBL" id="LR862141">
    <property type="protein sequence ID" value="CAD1821561.1"/>
    <property type="molecule type" value="Genomic_DNA"/>
</dbReference>
<keyword evidence="8" id="KW-0325">Glycoprotein</keyword>
<evidence type="ECO:0000256" key="1">
    <source>
        <dbReference type="ARBA" id="ARBA00004479"/>
    </source>
</evidence>
<evidence type="ECO:0000256" key="2">
    <source>
        <dbReference type="ARBA" id="ARBA00022614"/>
    </source>
</evidence>
<feature type="domain" description="Leucine-rich repeat-containing N-terminal plant-type" evidence="10">
    <location>
        <begin position="27"/>
        <end position="63"/>
    </location>
</feature>
<dbReference type="AlphaFoldDB" id="A0A6V7NSI8"/>
<accession>A0A6V7NSI8</accession>
<keyword evidence="7" id="KW-0472">Membrane</keyword>
<evidence type="ECO:0000313" key="11">
    <source>
        <dbReference type="EMBL" id="CAD1821561.1"/>
    </source>
</evidence>
<protein>
    <recommendedName>
        <fullName evidence="10">Leucine-rich repeat-containing N-terminal plant-type domain-containing protein</fullName>
    </recommendedName>
</protein>
<gene>
    <name evidence="11" type="ORF">CB5_LOCUS4772</name>
</gene>
<dbReference type="InterPro" id="IPR046956">
    <property type="entry name" value="RLP23-like"/>
</dbReference>
<dbReference type="InterPro" id="IPR032675">
    <property type="entry name" value="LRR_dom_sf"/>
</dbReference>
<sequence length="102" mass="11294">MQYRSLLLLAVWLLGHHGILTSECFETEREALLTFKAGIIDTSNRLSSWAGQDCCSWRGVVCDNSTGHVVKLNLLNKYNCNANSSDCALRGEINPSLLVLSH</sequence>
<keyword evidence="3" id="KW-0812">Transmembrane</keyword>
<dbReference type="PANTHER" id="PTHR48063:SF90">
    <property type="entry name" value="OS11G0565920 PROTEIN"/>
    <property type="match status" value="1"/>
</dbReference>
<evidence type="ECO:0000256" key="3">
    <source>
        <dbReference type="ARBA" id="ARBA00022692"/>
    </source>
</evidence>
<evidence type="ECO:0000256" key="4">
    <source>
        <dbReference type="ARBA" id="ARBA00022729"/>
    </source>
</evidence>
<keyword evidence="4 9" id="KW-0732">Signal</keyword>
<proteinExistence type="predicted"/>
<keyword evidence="5" id="KW-0677">Repeat</keyword>
<dbReference type="Gene3D" id="3.80.10.10">
    <property type="entry name" value="Ribonuclease Inhibitor"/>
    <property type="match status" value="1"/>
</dbReference>
<evidence type="ECO:0000259" key="10">
    <source>
        <dbReference type="Pfam" id="PF08263"/>
    </source>
</evidence>
<evidence type="ECO:0000256" key="6">
    <source>
        <dbReference type="ARBA" id="ARBA00022989"/>
    </source>
</evidence>
<evidence type="ECO:0000256" key="8">
    <source>
        <dbReference type="ARBA" id="ARBA00023180"/>
    </source>
</evidence>
<comment type="subcellular location">
    <subcellularLocation>
        <location evidence="1">Membrane</location>
        <topology evidence="1">Single-pass type I membrane protein</topology>
    </subcellularLocation>
</comment>
<evidence type="ECO:0000256" key="7">
    <source>
        <dbReference type="ARBA" id="ARBA00023136"/>
    </source>
</evidence>
<dbReference type="GO" id="GO:0016020">
    <property type="term" value="C:membrane"/>
    <property type="evidence" value="ECO:0007669"/>
    <property type="project" value="UniProtKB-SubCell"/>
</dbReference>
<feature type="chain" id="PRO_5027713112" description="Leucine-rich repeat-containing N-terminal plant-type domain-containing protein" evidence="9">
    <location>
        <begin position="22"/>
        <end position="102"/>
    </location>
</feature>